<dbReference type="WBParaSite" id="HNAJ_0000743201-mRNA-1">
    <property type="protein sequence ID" value="HNAJ_0000743201-mRNA-1"/>
    <property type="gene ID" value="HNAJ_0000743201"/>
</dbReference>
<evidence type="ECO:0000313" key="4">
    <source>
        <dbReference type="WBParaSite" id="HNAJ_0000743201-mRNA-1"/>
    </source>
</evidence>
<evidence type="ECO:0000313" key="2">
    <source>
        <dbReference type="EMBL" id="VDO03288.1"/>
    </source>
</evidence>
<dbReference type="AlphaFoldDB" id="A0A0R3TJY5"/>
<protein>
    <submittedName>
        <fullName evidence="2 4">Uncharacterized protein</fullName>
    </submittedName>
</protein>
<reference evidence="2 3" key="2">
    <citation type="submission" date="2018-11" db="EMBL/GenBank/DDBJ databases">
        <authorList>
            <consortium name="Pathogen Informatics"/>
        </authorList>
    </citation>
    <scope>NUCLEOTIDE SEQUENCE [LARGE SCALE GENOMIC DNA]</scope>
</reference>
<evidence type="ECO:0000256" key="1">
    <source>
        <dbReference type="SAM" id="MobiDB-lite"/>
    </source>
</evidence>
<reference evidence="4" key="1">
    <citation type="submission" date="2017-02" db="UniProtKB">
        <authorList>
            <consortium name="WormBaseParasite"/>
        </authorList>
    </citation>
    <scope>IDENTIFICATION</scope>
</reference>
<organism evidence="4">
    <name type="scientific">Rodentolepis nana</name>
    <name type="common">Dwarf tapeworm</name>
    <name type="synonym">Hymenolepis nana</name>
    <dbReference type="NCBI Taxonomy" id="102285"/>
    <lineage>
        <taxon>Eukaryota</taxon>
        <taxon>Metazoa</taxon>
        <taxon>Spiralia</taxon>
        <taxon>Lophotrochozoa</taxon>
        <taxon>Platyhelminthes</taxon>
        <taxon>Cestoda</taxon>
        <taxon>Eucestoda</taxon>
        <taxon>Cyclophyllidea</taxon>
        <taxon>Hymenolepididae</taxon>
        <taxon>Rodentolepis</taxon>
    </lineage>
</organism>
<name>A0A0R3TJY5_RODNA</name>
<accession>A0A0R3TJY5</accession>
<proteinExistence type="predicted"/>
<dbReference type="EMBL" id="UZAE01012050">
    <property type="protein sequence ID" value="VDO03288.1"/>
    <property type="molecule type" value="Genomic_DNA"/>
</dbReference>
<feature type="region of interest" description="Disordered" evidence="1">
    <location>
        <begin position="61"/>
        <end position="85"/>
    </location>
</feature>
<dbReference type="Proteomes" id="UP000278807">
    <property type="component" value="Unassembled WGS sequence"/>
</dbReference>
<sequence>MQYEYASTRPTSTQNPITLFVAFYLENPELFHVDVTRGFESDILLSPGSDMEEREPVTLIPPAASPLDTKDLKTQNIADHPPDLCRTVPGEETLIRGQREIIQILRSIDANLRRLVSNS</sequence>
<keyword evidence="3" id="KW-1185">Reference proteome</keyword>
<evidence type="ECO:0000313" key="3">
    <source>
        <dbReference type="Proteomes" id="UP000278807"/>
    </source>
</evidence>
<gene>
    <name evidence="2" type="ORF">HNAJ_LOCUS7428</name>
</gene>